<comment type="caution">
    <text evidence="1">The sequence shown here is derived from an EMBL/GenBank/DDBJ whole genome shotgun (WGS) entry which is preliminary data.</text>
</comment>
<proteinExistence type="predicted"/>
<sequence>MASKTTSLEPWSTVLHIESCVMMGPNQASFLRLTVARRRGCCGLTSVHISDVTVGLVFHEGGAGKSSETTVCKGRYPAWSDQVSQPNSRMENTRDF</sequence>
<organism evidence="1 2">
    <name type="scientific">Dreissena polymorpha</name>
    <name type="common">Zebra mussel</name>
    <name type="synonym">Mytilus polymorpha</name>
    <dbReference type="NCBI Taxonomy" id="45954"/>
    <lineage>
        <taxon>Eukaryota</taxon>
        <taxon>Metazoa</taxon>
        <taxon>Spiralia</taxon>
        <taxon>Lophotrochozoa</taxon>
        <taxon>Mollusca</taxon>
        <taxon>Bivalvia</taxon>
        <taxon>Autobranchia</taxon>
        <taxon>Heteroconchia</taxon>
        <taxon>Euheterodonta</taxon>
        <taxon>Imparidentia</taxon>
        <taxon>Neoheterodontei</taxon>
        <taxon>Myida</taxon>
        <taxon>Dreissenoidea</taxon>
        <taxon>Dreissenidae</taxon>
        <taxon>Dreissena</taxon>
    </lineage>
</organism>
<reference evidence="1" key="2">
    <citation type="submission" date="2020-11" db="EMBL/GenBank/DDBJ databases">
        <authorList>
            <person name="McCartney M.A."/>
            <person name="Auch B."/>
            <person name="Kono T."/>
            <person name="Mallez S."/>
            <person name="Becker A."/>
            <person name="Gohl D.M."/>
            <person name="Silverstein K.A.T."/>
            <person name="Koren S."/>
            <person name="Bechman K.B."/>
            <person name="Herman A."/>
            <person name="Abrahante J.E."/>
            <person name="Garbe J."/>
        </authorList>
    </citation>
    <scope>NUCLEOTIDE SEQUENCE</scope>
    <source>
        <strain evidence="1">Duluth1</strain>
        <tissue evidence="1">Whole animal</tissue>
    </source>
</reference>
<dbReference type="Proteomes" id="UP000828390">
    <property type="component" value="Unassembled WGS sequence"/>
</dbReference>
<dbReference type="AlphaFoldDB" id="A0A9D4JEI1"/>
<dbReference type="EMBL" id="JAIWYP010000006">
    <property type="protein sequence ID" value="KAH3804862.1"/>
    <property type="molecule type" value="Genomic_DNA"/>
</dbReference>
<accession>A0A9D4JEI1</accession>
<evidence type="ECO:0000313" key="1">
    <source>
        <dbReference type="EMBL" id="KAH3804862.1"/>
    </source>
</evidence>
<keyword evidence="2" id="KW-1185">Reference proteome</keyword>
<protein>
    <submittedName>
        <fullName evidence="1">Uncharacterized protein</fullName>
    </submittedName>
</protein>
<reference evidence="1" key="1">
    <citation type="journal article" date="2019" name="bioRxiv">
        <title>The Genome of the Zebra Mussel, Dreissena polymorpha: A Resource for Invasive Species Research.</title>
        <authorList>
            <person name="McCartney M.A."/>
            <person name="Auch B."/>
            <person name="Kono T."/>
            <person name="Mallez S."/>
            <person name="Zhang Y."/>
            <person name="Obille A."/>
            <person name="Becker A."/>
            <person name="Abrahante J.E."/>
            <person name="Garbe J."/>
            <person name="Badalamenti J.P."/>
            <person name="Herman A."/>
            <person name="Mangelson H."/>
            <person name="Liachko I."/>
            <person name="Sullivan S."/>
            <person name="Sone E.D."/>
            <person name="Koren S."/>
            <person name="Silverstein K.A.T."/>
            <person name="Beckman K.B."/>
            <person name="Gohl D.M."/>
        </authorList>
    </citation>
    <scope>NUCLEOTIDE SEQUENCE</scope>
    <source>
        <strain evidence="1">Duluth1</strain>
        <tissue evidence="1">Whole animal</tissue>
    </source>
</reference>
<name>A0A9D4JEI1_DREPO</name>
<gene>
    <name evidence="1" type="ORF">DPMN_133154</name>
</gene>
<evidence type="ECO:0000313" key="2">
    <source>
        <dbReference type="Proteomes" id="UP000828390"/>
    </source>
</evidence>